<dbReference type="PANTHER" id="PTHR10889:SF1">
    <property type="entry name" value="DEOXYRIBOSE-PHOSPHATE ALDOLASE"/>
    <property type="match status" value="1"/>
</dbReference>
<evidence type="ECO:0000256" key="4">
    <source>
        <dbReference type="ARBA" id="ARBA00023270"/>
    </source>
</evidence>
<comment type="catalytic activity">
    <reaction evidence="5 6">
        <text>2-deoxy-D-ribose 5-phosphate = D-glyceraldehyde 3-phosphate + acetaldehyde</text>
        <dbReference type="Rhea" id="RHEA:12821"/>
        <dbReference type="ChEBI" id="CHEBI:15343"/>
        <dbReference type="ChEBI" id="CHEBI:59776"/>
        <dbReference type="ChEBI" id="CHEBI:62877"/>
        <dbReference type="EC" id="4.1.2.4"/>
    </reaction>
</comment>
<dbReference type="InterPro" id="IPR011343">
    <property type="entry name" value="DeoC"/>
</dbReference>
<dbReference type="InterPro" id="IPR002915">
    <property type="entry name" value="DeoC/FbaB/LacD_aldolase"/>
</dbReference>
<evidence type="ECO:0000313" key="7">
    <source>
        <dbReference type="EMBL" id="GGM30102.1"/>
    </source>
</evidence>
<feature type="active site" description="Proton donor/acceptor" evidence="6">
    <location>
        <position position="95"/>
    </location>
</feature>
<accession>A0ABQ2H2S8</accession>
<feature type="active site" description="Schiff-base intermediate with acetaldehyde" evidence="6">
    <location>
        <position position="157"/>
    </location>
</feature>
<protein>
    <recommendedName>
        <fullName evidence="6">Deoxyribose-phosphate aldolase</fullName>
        <shortName evidence="6">DERA</shortName>
        <ecNumber evidence="6">4.1.2.4</ecNumber>
    </recommendedName>
    <alternativeName>
        <fullName evidence="6">2-deoxy-D-ribose 5-phosphate aldolase</fullName>
    </alternativeName>
    <alternativeName>
        <fullName evidence="6">Phosphodeoxyriboaldolase</fullName>
        <shortName evidence="6">Deoxyriboaldolase</shortName>
    </alternativeName>
</protein>
<proteinExistence type="inferred from homology"/>
<dbReference type="RefSeq" id="WP_188868473.1">
    <property type="nucleotide sequence ID" value="NZ_BMNW01000017.1"/>
</dbReference>
<dbReference type="EMBL" id="BMNW01000017">
    <property type="protein sequence ID" value="GGM30102.1"/>
    <property type="molecule type" value="Genomic_DNA"/>
</dbReference>
<comment type="subcellular location">
    <subcellularLocation>
        <location evidence="6">Cytoplasm</location>
    </subcellularLocation>
</comment>
<dbReference type="InterPro" id="IPR013785">
    <property type="entry name" value="Aldolase_TIM"/>
</dbReference>
<evidence type="ECO:0000256" key="6">
    <source>
        <dbReference type="HAMAP-Rule" id="MF_00114"/>
    </source>
</evidence>
<evidence type="ECO:0000256" key="1">
    <source>
        <dbReference type="ARBA" id="ARBA00010936"/>
    </source>
</evidence>
<gene>
    <name evidence="6 7" type="primary">deoC</name>
    <name evidence="7" type="ORF">GCM10009425_45870</name>
</gene>
<dbReference type="HAMAP" id="MF_00114">
    <property type="entry name" value="DeoC_type1"/>
    <property type="match status" value="1"/>
</dbReference>
<organism evidence="7 8">
    <name type="scientific">Pseudomonas asuensis</name>
    <dbReference type="NCBI Taxonomy" id="1825787"/>
    <lineage>
        <taxon>Bacteria</taxon>
        <taxon>Pseudomonadati</taxon>
        <taxon>Pseudomonadota</taxon>
        <taxon>Gammaproteobacteria</taxon>
        <taxon>Pseudomonadales</taxon>
        <taxon>Pseudomonadaceae</taxon>
        <taxon>Pseudomonas</taxon>
    </lineage>
</organism>
<dbReference type="SMART" id="SM01133">
    <property type="entry name" value="DeoC"/>
    <property type="match status" value="1"/>
</dbReference>
<name>A0ABQ2H2S8_9PSED</name>
<dbReference type="Gene3D" id="3.20.20.70">
    <property type="entry name" value="Aldolase class I"/>
    <property type="match status" value="1"/>
</dbReference>
<keyword evidence="2 6" id="KW-0963">Cytoplasm</keyword>
<keyword evidence="8" id="KW-1185">Reference proteome</keyword>
<comment type="caution">
    <text evidence="7">The sequence shown here is derived from an EMBL/GenBank/DDBJ whole genome shotgun (WGS) entry which is preliminary data.</text>
</comment>
<evidence type="ECO:0000313" key="8">
    <source>
        <dbReference type="Proteomes" id="UP000616499"/>
    </source>
</evidence>
<keyword evidence="4 6" id="KW-0704">Schiff base</keyword>
<dbReference type="InterPro" id="IPR028581">
    <property type="entry name" value="DeoC_typeI"/>
</dbReference>
<evidence type="ECO:0000256" key="2">
    <source>
        <dbReference type="ARBA" id="ARBA00022490"/>
    </source>
</evidence>
<evidence type="ECO:0000256" key="5">
    <source>
        <dbReference type="ARBA" id="ARBA00048791"/>
    </source>
</evidence>
<keyword evidence="3 6" id="KW-0456">Lyase</keyword>
<reference evidence="8" key="1">
    <citation type="journal article" date="2019" name="Int. J. Syst. Evol. Microbiol.">
        <title>The Global Catalogue of Microorganisms (GCM) 10K type strain sequencing project: providing services to taxonomists for standard genome sequencing and annotation.</title>
        <authorList>
            <consortium name="The Broad Institute Genomics Platform"/>
            <consortium name="The Broad Institute Genome Sequencing Center for Infectious Disease"/>
            <person name="Wu L."/>
            <person name="Ma J."/>
        </authorList>
    </citation>
    <scope>NUCLEOTIDE SEQUENCE [LARGE SCALE GENOMIC DNA]</scope>
    <source>
        <strain evidence="8">JCM 13501</strain>
    </source>
</reference>
<dbReference type="SUPFAM" id="SSF51569">
    <property type="entry name" value="Aldolase"/>
    <property type="match status" value="1"/>
</dbReference>
<evidence type="ECO:0000256" key="3">
    <source>
        <dbReference type="ARBA" id="ARBA00023239"/>
    </source>
</evidence>
<dbReference type="NCBIfam" id="TIGR00126">
    <property type="entry name" value="deoC"/>
    <property type="match status" value="1"/>
</dbReference>
<sequence>MNPLAPAELAKLIDHTLLAADATRAQIDTLCAEARAHGFYSVCINSAHVPYAVEQLAITEVKICAVVGFPLGASLSASKAYEAVQAITAGAGEIDMVLNIGWLKDGLYEAVRDDIDAVLKACGKVPLKVILETCLLDEAQKIRACEICRDLGVAFVKTSTGFNRSGATVDDVILMRKVVGPDVGVKASGGVRDVTTAMAMIEAGATRLGTSSGIAIVTGGEGSSGY</sequence>
<comment type="similarity">
    <text evidence="1 6">Belongs to the DeoC/FbaB aldolase family. DeoC type 1 subfamily.</text>
</comment>
<feature type="active site" description="Proton donor/acceptor" evidence="6">
    <location>
        <position position="186"/>
    </location>
</feature>
<dbReference type="Pfam" id="PF01791">
    <property type="entry name" value="DeoC"/>
    <property type="match status" value="1"/>
</dbReference>
<dbReference type="PIRSF" id="PIRSF001357">
    <property type="entry name" value="DeoC"/>
    <property type="match status" value="1"/>
</dbReference>
<dbReference type="EC" id="4.1.2.4" evidence="6"/>
<comment type="function">
    <text evidence="6">Catalyzes a reversible aldol reaction between acetaldehyde and D-glyceraldehyde 3-phosphate to generate 2-deoxy-D-ribose 5-phosphate.</text>
</comment>
<dbReference type="Proteomes" id="UP000616499">
    <property type="component" value="Unassembled WGS sequence"/>
</dbReference>
<dbReference type="CDD" id="cd00959">
    <property type="entry name" value="DeoC"/>
    <property type="match status" value="1"/>
</dbReference>
<dbReference type="PANTHER" id="PTHR10889">
    <property type="entry name" value="DEOXYRIBOSE-PHOSPHATE ALDOLASE"/>
    <property type="match status" value="1"/>
</dbReference>
<comment type="pathway">
    <text evidence="6">Carbohydrate degradation; 2-deoxy-D-ribose 1-phosphate degradation; D-glyceraldehyde 3-phosphate and acetaldehyde from 2-deoxy-alpha-D-ribose 1-phosphate: step 2/2.</text>
</comment>